<dbReference type="STRING" id="3088.A0A383VS44"/>
<dbReference type="AlphaFoldDB" id="A0A383VS44"/>
<evidence type="ECO:0000313" key="7">
    <source>
        <dbReference type="Proteomes" id="UP000256970"/>
    </source>
</evidence>
<dbReference type="EMBL" id="FNXT01000827">
    <property type="protein sequence ID" value="SZX68001.1"/>
    <property type="molecule type" value="Genomic_DNA"/>
</dbReference>
<evidence type="ECO:0000256" key="2">
    <source>
        <dbReference type="ARBA" id="ARBA00023239"/>
    </source>
</evidence>
<gene>
    <name evidence="6" type="ORF">BQ4739_LOCUS8330</name>
</gene>
<evidence type="ECO:0000259" key="5">
    <source>
        <dbReference type="Pfam" id="PF05426"/>
    </source>
</evidence>
<dbReference type="Gene3D" id="1.50.10.100">
    <property type="entry name" value="Chondroitin AC/alginate lyase"/>
    <property type="match status" value="1"/>
</dbReference>
<evidence type="ECO:0000256" key="4">
    <source>
        <dbReference type="SAM" id="SignalP"/>
    </source>
</evidence>
<dbReference type="SUPFAM" id="SSF48230">
    <property type="entry name" value="Chondroitin AC/alginate lyase"/>
    <property type="match status" value="1"/>
</dbReference>
<dbReference type="Proteomes" id="UP000256970">
    <property type="component" value="Unassembled WGS sequence"/>
</dbReference>
<dbReference type="Pfam" id="PF05426">
    <property type="entry name" value="Alginate_lyase"/>
    <property type="match status" value="1"/>
</dbReference>
<protein>
    <recommendedName>
        <fullName evidence="5">Alginate lyase domain-containing protein</fullName>
    </recommendedName>
</protein>
<evidence type="ECO:0000256" key="1">
    <source>
        <dbReference type="ARBA" id="ARBA00022729"/>
    </source>
</evidence>
<feature type="chain" id="PRO_5017021273" description="Alginate lyase domain-containing protein" evidence="4">
    <location>
        <begin position="49"/>
        <end position="822"/>
    </location>
</feature>
<dbReference type="InterPro" id="IPR008397">
    <property type="entry name" value="Alginate_lyase_dom"/>
</dbReference>
<dbReference type="InterPro" id="IPR008929">
    <property type="entry name" value="Chondroitin_lyas"/>
</dbReference>
<evidence type="ECO:0000256" key="3">
    <source>
        <dbReference type="SAM" id="MobiDB-lite"/>
    </source>
</evidence>
<dbReference type="GO" id="GO:0016829">
    <property type="term" value="F:lyase activity"/>
    <property type="evidence" value="ECO:0007669"/>
    <property type="project" value="UniProtKB-KW"/>
</dbReference>
<feature type="domain" description="Alginate lyase" evidence="5">
    <location>
        <begin position="351"/>
        <end position="593"/>
    </location>
</feature>
<reference evidence="6 7" key="1">
    <citation type="submission" date="2016-10" db="EMBL/GenBank/DDBJ databases">
        <authorList>
            <person name="Cai Z."/>
        </authorList>
    </citation>
    <scope>NUCLEOTIDE SEQUENCE [LARGE SCALE GENOMIC DNA]</scope>
</reference>
<proteinExistence type="predicted"/>
<keyword evidence="7" id="KW-1185">Reference proteome</keyword>
<feature type="region of interest" description="Disordered" evidence="3">
    <location>
        <begin position="721"/>
        <end position="822"/>
    </location>
</feature>
<keyword evidence="2" id="KW-0456">Lyase</keyword>
<name>A0A383VS44_TETOB</name>
<feature type="compositionally biased region" description="Low complexity" evidence="3">
    <location>
        <begin position="744"/>
        <end position="788"/>
    </location>
</feature>
<evidence type="ECO:0000313" key="6">
    <source>
        <dbReference type="EMBL" id="SZX68001.1"/>
    </source>
</evidence>
<keyword evidence="1 4" id="KW-0732">Signal</keyword>
<sequence>MGRLDGIVVAYACRAVRGQSERLKAEVQLPGMVPLLLLLLSALAGSHAAVQQNSGAPMCPMEMQVVMCGLAPELVPQAYQHCCIHWQARKRGAHKHVYYTTPQHSSSSSSSGVGQHGTRKADISTSSTSSSSSSIASNSSSTFSGNSSSSSSSSSNSSNSSSSSDMPRIDAAGQEYLVQMLRPDLNPNGSLVADEPNYYMGHCTQKLRVPVPVITPNGSMHVTYQRAPRRLTKDVIFKTKAYVMSSLRTTNLKFTDFDPVKATYKALRSFNESSGFVHPGGVIGPAELALMQHRLQDNATLQELALKTLLTGAGVIPKTYNNGWQVPTDTPINYAGPFVLVNVSARYGGSNKDSGECPQNYPDGAPKDNCAHISLVELDAQQTYKQALAFWATGNVTYAENALRITHAWASNNQAFGDVRENGPLEAAWAVASFAKALELLRGRVPGWQATYEEFMAWTEQLLMPQTDEYMNSTKNAIAIGQQNVLNNWHSTIAEAWMAVGVLTDDKVRYRKAVNLYHATVRDYTKWGRAKGFRDGGRVLGETSETLRDIYHTQFGLGGLLQVAEMAWQQDMDLYSSNQFALVPALELTARIIMANDSEAQLPQGFKLLKSMPKPPGGTVWAFDMQRQRFFAKNRTSGAWVADLNDGIKYLQGITFLPTAWEHAYNHYVGRLGLKMPETAALIKRHYVDWYAMHWGGGTLSHANTAGSLWRAGLRPFTVCSHEQHHRHAGSSGSSSSSGGGSGSSSSSSSDEPALSSSGSSSSSSHMGNSSRSFSSGTDSSRSSGRSSNIRQGMNAGHRRARLGRSGSTPARVKRVVGGGLY</sequence>
<feature type="signal peptide" evidence="4">
    <location>
        <begin position="1"/>
        <end position="48"/>
    </location>
</feature>
<feature type="region of interest" description="Disordered" evidence="3">
    <location>
        <begin position="100"/>
        <end position="167"/>
    </location>
</feature>
<accession>A0A383VS44</accession>
<feature type="compositionally biased region" description="Low complexity" evidence="3">
    <location>
        <begin position="124"/>
        <end position="164"/>
    </location>
</feature>
<organism evidence="6 7">
    <name type="scientific">Tetradesmus obliquus</name>
    <name type="common">Green alga</name>
    <name type="synonym">Acutodesmus obliquus</name>
    <dbReference type="NCBI Taxonomy" id="3088"/>
    <lineage>
        <taxon>Eukaryota</taxon>
        <taxon>Viridiplantae</taxon>
        <taxon>Chlorophyta</taxon>
        <taxon>core chlorophytes</taxon>
        <taxon>Chlorophyceae</taxon>
        <taxon>CS clade</taxon>
        <taxon>Sphaeropleales</taxon>
        <taxon>Scenedesmaceae</taxon>
        <taxon>Tetradesmus</taxon>
    </lineage>
</organism>